<evidence type="ECO:0000313" key="2">
    <source>
        <dbReference type="Proteomes" id="UP000037020"/>
    </source>
</evidence>
<gene>
    <name evidence="1" type="ORF">ADK38_12845</name>
</gene>
<proteinExistence type="predicted"/>
<name>A0ABR5J8J8_9ACTN</name>
<dbReference type="RefSeq" id="WP_030887617.1">
    <property type="nucleotide sequence ID" value="NZ_JBIRHZ010000012.1"/>
</dbReference>
<reference evidence="1 2" key="1">
    <citation type="submission" date="2015-07" db="EMBL/GenBank/DDBJ databases">
        <authorList>
            <person name="Ju K.-S."/>
            <person name="Doroghazi J.R."/>
            <person name="Metcalf W.W."/>
        </authorList>
    </citation>
    <scope>NUCLEOTIDE SEQUENCE [LARGE SCALE GENOMIC DNA]</scope>
    <source>
        <strain evidence="1 2">NRRL B-3589</strain>
    </source>
</reference>
<comment type="caution">
    <text evidence="1">The sequence shown here is derived from an EMBL/GenBank/DDBJ whole genome shotgun (WGS) entry which is preliminary data.</text>
</comment>
<protein>
    <recommendedName>
        <fullName evidence="3">CARDB domain-containing protein</fullName>
    </recommendedName>
</protein>
<keyword evidence="2" id="KW-1185">Reference proteome</keyword>
<accession>A0ABR5J8J8</accession>
<sequence length="64" mass="6661">MTNRGTVRASYDVTVDFRDRQGRSVSLGSAGIALAGGKSGTVRVFPTAKASGSDVASCRLRSVR</sequence>
<dbReference type="Proteomes" id="UP000037020">
    <property type="component" value="Unassembled WGS sequence"/>
</dbReference>
<evidence type="ECO:0000313" key="1">
    <source>
        <dbReference type="EMBL" id="KOG89697.1"/>
    </source>
</evidence>
<evidence type="ECO:0008006" key="3">
    <source>
        <dbReference type="Google" id="ProtNLM"/>
    </source>
</evidence>
<dbReference type="EMBL" id="LGUT01001082">
    <property type="protein sequence ID" value="KOG89697.1"/>
    <property type="molecule type" value="Genomic_DNA"/>
</dbReference>
<organism evidence="1 2">
    <name type="scientific">Streptomyces varsoviensis</name>
    <dbReference type="NCBI Taxonomy" id="67373"/>
    <lineage>
        <taxon>Bacteria</taxon>
        <taxon>Bacillati</taxon>
        <taxon>Actinomycetota</taxon>
        <taxon>Actinomycetes</taxon>
        <taxon>Kitasatosporales</taxon>
        <taxon>Streptomycetaceae</taxon>
        <taxon>Streptomyces</taxon>
    </lineage>
</organism>